<dbReference type="EMBL" id="CP023408">
    <property type="protein sequence ID" value="AYL40494.1"/>
    <property type="molecule type" value="Genomic_DNA"/>
</dbReference>
<dbReference type="SMART" id="SM00116">
    <property type="entry name" value="CBS"/>
    <property type="match status" value="2"/>
</dbReference>
<protein>
    <recommendedName>
        <fullName evidence="4">CBS domain-containing protein</fullName>
    </recommendedName>
</protein>
<accession>A0A494V9Z7</accession>
<dbReference type="SUPFAM" id="SSF54631">
    <property type="entry name" value="CBS-domain pair"/>
    <property type="match status" value="1"/>
</dbReference>
<reference evidence="5 6" key="1">
    <citation type="submission" date="2017-09" db="EMBL/GenBank/DDBJ databases">
        <authorList>
            <person name="Zhang H."/>
            <person name="Hu S."/>
            <person name="Xu J."/>
            <person name="He Z."/>
        </authorList>
    </citation>
    <scope>NUCLEOTIDE SEQUENCE [LARGE SCALE GENOMIC DNA]</scope>
    <source>
        <strain evidence="5 6">TXX3120</strain>
        <plasmid evidence="5 6">p1</plasmid>
    </source>
</reference>
<evidence type="ECO:0000256" key="3">
    <source>
        <dbReference type="SAM" id="MobiDB-lite"/>
    </source>
</evidence>
<keyword evidence="5" id="KW-0614">Plasmid</keyword>
<gene>
    <name evidence="5" type="ORF">CNQ36_31615</name>
</gene>
<geneLocation type="plasmid" evidence="5 6">
    <name>p1</name>
</geneLocation>
<feature type="domain" description="CBS" evidence="4">
    <location>
        <begin position="40"/>
        <end position="98"/>
    </location>
</feature>
<evidence type="ECO:0000256" key="2">
    <source>
        <dbReference type="PROSITE-ProRule" id="PRU00703"/>
    </source>
</evidence>
<name>A0A494V9Z7_9ACTN</name>
<dbReference type="Pfam" id="PF00571">
    <property type="entry name" value="CBS"/>
    <property type="match status" value="2"/>
</dbReference>
<feature type="region of interest" description="Disordered" evidence="3">
    <location>
        <begin position="1"/>
        <end position="25"/>
    </location>
</feature>
<dbReference type="InterPro" id="IPR051257">
    <property type="entry name" value="Diverse_CBS-Domain"/>
</dbReference>
<evidence type="ECO:0000256" key="1">
    <source>
        <dbReference type="ARBA" id="ARBA00023122"/>
    </source>
</evidence>
<sequence>MSAVSSRRGAPRGPTGAAGRATASPAADAAAPALLVRDVMRVPAPSVPWDLPFQEVARALAREDSGSLAVVDDDDHVVGVVSESDLLAKAAVEATRPRPGGALTRVRERKLLEKARGGTAEALMTSPAITVLPGMTVAEAAWLVALSRLKRAPVTDHDGRLVGTVRRSALLRALIRDDAGIEREVRHLLTVVAGAGAAHAVRVEVHGGVVGLSGPLAGDAATGLLAEVASMEDVVEVRDHLDRR</sequence>
<evidence type="ECO:0000313" key="5">
    <source>
        <dbReference type="EMBL" id="AYL40494.1"/>
    </source>
</evidence>
<dbReference type="Proteomes" id="UP000282170">
    <property type="component" value="Plasmid p1"/>
</dbReference>
<keyword evidence="6" id="KW-1185">Reference proteome</keyword>
<proteinExistence type="predicted"/>
<dbReference type="InterPro" id="IPR000644">
    <property type="entry name" value="CBS_dom"/>
</dbReference>
<dbReference type="InterPro" id="IPR046342">
    <property type="entry name" value="CBS_dom_sf"/>
</dbReference>
<dbReference type="Gene3D" id="3.10.580.10">
    <property type="entry name" value="CBS-domain"/>
    <property type="match status" value="1"/>
</dbReference>
<evidence type="ECO:0000313" key="6">
    <source>
        <dbReference type="Proteomes" id="UP000282170"/>
    </source>
</evidence>
<feature type="domain" description="CBS" evidence="4">
    <location>
        <begin position="124"/>
        <end position="180"/>
    </location>
</feature>
<dbReference type="PANTHER" id="PTHR43080:SF29">
    <property type="entry name" value="OS02G0818000 PROTEIN"/>
    <property type="match status" value="1"/>
</dbReference>
<dbReference type="PANTHER" id="PTHR43080">
    <property type="entry name" value="CBS DOMAIN-CONTAINING PROTEIN CBSX3, MITOCHONDRIAL"/>
    <property type="match status" value="1"/>
</dbReference>
<dbReference type="PROSITE" id="PS51371">
    <property type="entry name" value="CBS"/>
    <property type="match status" value="2"/>
</dbReference>
<evidence type="ECO:0000259" key="4">
    <source>
        <dbReference type="PROSITE" id="PS51371"/>
    </source>
</evidence>
<organism evidence="5 6">
    <name type="scientific">Streptomyces fungicidicus</name>
    <dbReference type="NCBI Taxonomy" id="68203"/>
    <lineage>
        <taxon>Bacteria</taxon>
        <taxon>Bacillati</taxon>
        <taxon>Actinomycetota</taxon>
        <taxon>Actinomycetes</taxon>
        <taxon>Kitasatosporales</taxon>
        <taxon>Streptomycetaceae</taxon>
        <taxon>Streptomyces</taxon>
    </lineage>
</organism>
<keyword evidence="1 2" id="KW-0129">CBS domain</keyword>
<dbReference type="KEGG" id="sfug:CNQ36_31615"/>
<dbReference type="AlphaFoldDB" id="A0A494V9Z7"/>